<keyword evidence="4" id="KW-1185">Reference proteome</keyword>
<accession>A0ABW2KAU6</accession>
<dbReference type="EMBL" id="JBHTBH010000002">
    <property type="protein sequence ID" value="MFC7327123.1"/>
    <property type="molecule type" value="Genomic_DNA"/>
</dbReference>
<dbReference type="CDD" id="cd07581">
    <property type="entry name" value="nitrilase_3"/>
    <property type="match status" value="1"/>
</dbReference>
<sequence>MRIALSQIRSTADPGDNLELVREGVAAAAAAGARVAVFPEAAMARFGVNLAERAQPLDGPWAGEVAAIARDAGVVVVAGMFRPAEDGRVHNTLLVTGPGVTAHYDKIHVFDAFGHRESDTVAPGETVVTFDLDGVRLGVATCYDVRFPELFRTLAQRGAVATLLPASWGAGPGKAEQWDLLVRARALDSTSWVLACDQADPAACGETVTGNTPRGIGRSCVVDPTGTVTDRLDAAPGLLVADIDPGRVTDVRAAIPVLANHRL</sequence>
<evidence type="ECO:0000313" key="3">
    <source>
        <dbReference type="EMBL" id="MFC7327123.1"/>
    </source>
</evidence>
<dbReference type="InterPro" id="IPR036526">
    <property type="entry name" value="C-N_Hydrolase_sf"/>
</dbReference>
<proteinExistence type="inferred from homology"/>
<dbReference type="GO" id="GO:0016787">
    <property type="term" value="F:hydrolase activity"/>
    <property type="evidence" value="ECO:0007669"/>
    <property type="project" value="UniProtKB-KW"/>
</dbReference>
<dbReference type="InterPro" id="IPR001110">
    <property type="entry name" value="UPF0012_CS"/>
</dbReference>
<protein>
    <submittedName>
        <fullName evidence="3">Carbon-nitrogen hydrolase family protein</fullName>
    </submittedName>
</protein>
<dbReference type="PROSITE" id="PS50263">
    <property type="entry name" value="CN_HYDROLASE"/>
    <property type="match status" value="1"/>
</dbReference>
<dbReference type="PANTHER" id="PTHR23088:SF27">
    <property type="entry name" value="DEAMINATED GLUTATHIONE AMIDASE"/>
    <property type="match status" value="1"/>
</dbReference>
<dbReference type="PANTHER" id="PTHR23088">
    <property type="entry name" value="NITRILASE-RELATED"/>
    <property type="match status" value="1"/>
</dbReference>
<dbReference type="RefSeq" id="WP_379869286.1">
    <property type="nucleotide sequence ID" value="NZ_JBHTBH010000002.1"/>
</dbReference>
<dbReference type="InterPro" id="IPR003010">
    <property type="entry name" value="C-N_Hydrolase"/>
</dbReference>
<evidence type="ECO:0000313" key="4">
    <source>
        <dbReference type="Proteomes" id="UP001596540"/>
    </source>
</evidence>
<gene>
    <name evidence="3" type="ORF">ACFQRF_05155</name>
</gene>
<keyword evidence="3" id="KW-0378">Hydrolase</keyword>
<evidence type="ECO:0000256" key="1">
    <source>
        <dbReference type="ARBA" id="ARBA00010613"/>
    </source>
</evidence>
<organism evidence="3 4">
    <name type="scientific">Marinactinospora rubrisoli</name>
    <dbReference type="NCBI Taxonomy" id="2715399"/>
    <lineage>
        <taxon>Bacteria</taxon>
        <taxon>Bacillati</taxon>
        <taxon>Actinomycetota</taxon>
        <taxon>Actinomycetes</taxon>
        <taxon>Streptosporangiales</taxon>
        <taxon>Nocardiopsidaceae</taxon>
        <taxon>Marinactinospora</taxon>
    </lineage>
</organism>
<feature type="domain" description="CN hydrolase" evidence="2">
    <location>
        <begin position="1"/>
        <end position="245"/>
    </location>
</feature>
<name>A0ABW2KAU6_9ACTN</name>
<dbReference type="Proteomes" id="UP001596540">
    <property type="component" value="Unassembled WGS sequence"/>
</dbReference>
<reference evidence="4" key="1">
    <citation type="journal article" date="2019" name="Int. J. Syst. Evol. Microbiol.">
        <title>The Global Catalogue of Microorganisms (GCM) 10K type strain sequencing project: providing services to taxonomists for standard genome sequencing and annotation.</title>
        <authorList>
            <consortium name="The Broad Institute Genomics Platform"/>
            <consortium name="The Broad Institute Genome Sequencing Center for Infectious Disease"/>
            <person name="Wu L."/>
            <person name="Ma J."/>
        </authorList>
    </citation>
    <scope>NUCLEOTIDE SEQUENCE [LARGE SCALE GENOMIC DNA]</scope>
    <source>
        <strain evidence="4">CGMCC 4.7382</strain>
    </source>
</reference>
<dbReference type="Gene3D" id="3.60.110.10">
    <property type="entry name" value="Carbon-nitrogen hydrolase"/>
    <property type="match status" value="1"/>
</dbReference>
<evidence type="ECO:0000259" key="2">
    <source>
        <dbReference type="PROSITE" id="PS50263"/>
    </source>
</evidence>
<dbReference type="SUPFAM" id="SSF56317">
    <property type="entry name" value="Carbon-nitrogen hydrolase"/>
    <property type="match status" value="1"/>
</dbReference>
<dbReference type="Pfam" id="PF00795">
    <property type="entry name" value="CN_hydrolase"/>
    <property type="match status" value="1"/>
</dbReference>
<dbReference type="PROSITE" id="PS01227">
    <property type="entry name" value="UPF0012"/>
    <property type="match status" value="1"/>
</dbReference>
<comment type="caution">
    <text evidence="3">The sequence shown here is derived from an EMBL/GenBank/DDBJ whole genome shotgun (WGS) entry which is preliminary data.</text>
</comment>
<comment type="similarity">
    <text evidence="1">Belongs to the carbon-nitrogen hydrolase superfamily. NIT1/NIT2 family.</text>
</comment>